<dbReference type="InterPro" id="IPR013785">
    <property type="entry name" value="Aldolase_TIM"/>
</dbReference>
<evidence type="ECO:0000256" key="8">
    <source>
        <dbReference type="NCBIfam" id="TIGR00977"/>
    </source>
</evidence>
<dbReference type="STRING" id="1121291.SAMN02745134_00678"/>
<dbReference type="PROSITE" id="PS00815">
    <property type="entry name" value="AIPM_HOMOCIT_SYNTH_1"/>
    <property type="match status" value="1"/>
</dbReference>
<dbReference type="EC" id="2.3.3.21" evidence="8"/>
<dbReference type="GO" id="GO:0009097">
    <property type="term" value="P:isoleucine biosynthetic process"/>
    <property type="evidence" value="ECO:0007669"/>
    <property type="project" value="UniProtKB-UniRule"/>
</dbReference>
<dbReference type="OrthoDB" id="9804858at2"/>
<comment type="pathway">
    <text evidence="1">Amino-acid biosynthesis; L-isoleucine biosynthesis; 2-oxobutanoate from pyruvate: step 1/3.</text>
</comment>
<dbReference type="UniPathway" id="UPA00047">
    <property type="reaction ID" value="UER00066"/>
</dbReference>
<comment type="similarity">
    <text evidence="2 9">Belongs to the alpha-IPM synthase/homocitrate synthase family.</text>
</comment>
<keyword evidence="12" id="KW-1185">Reference proteome</keyword>
<dbReference type="SMART" id="SM00917">
    <property type="entry name" value="LeuA_dimer"/>
    <property type="match status" value="1"/>
</dbReference>
<dbReference type="Gene3D" id="3.20.20.70">
    <property type="entry name" value="Aldolase class I"/>
    <property type="match status" value="1"/>
</dbReference>
<dbReference type="SUPFAM" id="SSF110921">
    <property type="entry name" value="2-isopropylmalate synthase LeuA, allosteric (dimerisation) domain"/>
    <property type="match status" value="1"/>
</dbReference>
<dbReference type="EMBL" id="FWXH01000002">
    <property type="protein sequence ID" value="SMC18842.1"/>
    <property type="molecule type" value="Genomic_DNA"/>
</dbReference>
<dbReference type="InterPro" id="IPR013709">
    <property type="entry name" value="2-isopropylmalate_synth_dimer"/>
</dbReference>
<dbReference type="GO" id="GO:0009098">
    <property type="term" value="P:L-leucine biosynthetic process"/>
    <property type="evidence" value="ECO:0007669"/>
    <property type="project" value="InterPro"/>
</dbReference>
<evidence type="ECO:0000256" key="1">
    <source>
        <dbReference type="ARBA" id="ARBA00004743"/>
    </source>
</evidence>
<dbReference type="GO" id="GO:0003852">
    <property type="term" value="F:2-isopropylmalate synthase activity"/>
    <property type="evidence" value="ECO:0007669"/>
    <property type="project" value="InterPro"/>
</dbReference>
<dbReference type="InterPro" id="IPR054691">
    <property type="entry name" value="LeuA/HCS_post-cat"/>
</dbReference>
<dbReference type="PROSITE" id="PS50991">
    <property type="entry name" value="PYR_CT"/>
    <property type="match status" value="1"/>
</dbReference>
<dbReference type="Pfam" id="PF08502">
    <property type="entry name" value="LeuA_dimer"/>
    <property type="match status" value="1"/>
</dbReference>
<organism evidence="11 12">
    <name type="scientific">Clostridium acidisoli DSM 12555</name>
    <dbReference type="NCBI Taxonomy" id="1121291"/>
    <lineage>
        <taxon>Bacteria</taxon>
        <taxon>Bacillati</taxon>
        <taxon>Bacillota</taxon>
        <taxon>Clostridia</taxon>
        <taxon>Eubacteriales</taxon>
        <taxon>Clostridiaceae</taxon>
        <taxon>Clostridium</taxon>
    </lineage>
</organism>
<dbReference type="GO" id="GO:0043714">
    <property type="term" value="F:(R)-citramalate synthase activity"/>
    <property type="evidence" value="ECO:0007669"/>
    <property type="project" value="UniProtKB-UniRule"/>
</dbReference>
<dbReference type="InterPro" id="IPR005675">
    <property type="entry name" value="Citramal_synthase"/>
</dbReference>
<evidence type="ECO:0000256" key="5">
    <source>
        <dbReference type="ARBA" id="ARBA00022679"/>
    </source>
</evidence>
<accession>A0A1W1X4K7</accession>
<evidence type="ECO:0000313" key="12">
    <source>
        <dbReference type="Proteomes" id="UP000192468"/>
    </source>
</evidence>
<evidence type="ECO:0000256" key="4">
    <source>
        <dbReference type="ARBA" id="ARBA00022624"/>
    </source>
</evidence>
<evidence type="ECO:0000256" key="2">
    <source>
        <dbReference type="ARBA" id="ARBA00006154"/>
    </source>
</evidence>
<sequence length="528" mass="59007">MRKVNIFDSTLRDGSQAQGISFSVADKIKIVKKLDELGISYIEAGNPSSNPKDREFFKKVKEIKLKNSKLCAFGSTRKPHCKAESDTNLQILTDSAVDVFCIFGKAWDFHVTDIIKTTLEENLSMIYDSIKFLKQKNKEVIFDAEHFFDGYKGNKEYAIKILMTAKDAGADSLVLCDTNGGTMPFEIEEIIRELVIDYGFKNLGIHCHNDSGNAVANSILAVKYGVNQVQGTITGFGERCGNANLSTIIADLQMKMGYNVINEKNMEQLTAVYRYICEVSNVIPNEKEPYVGSYAFAHKGGMHIDAVYKNPHSFEHIAPETVGNERKILMSEVSGRSTVMSIINSVNPDIKKDSKEAKKIIERLKELEYDGYQFEGAEGSFELLVRKELGLFKPSFKLIEYKVMIDKPSTTEKSATVAMKIKVNDTVEVTAADGYGPVNALDIALRKALGVFYKSVSTMYLTDYKVRVIGGDKATSAKVRVIIESTDGERTWTTIGVSYDIIEASWEALVDSVEYNLLKCNKEEFKNE</sequence>
<dbReference type="Gene3D" id="1.10.238.260">
    <property type="match status" value="1"/>
</dbReference>
<dbReference type="Pfam" id="PF00682">
    <property type="entry name" value="HMGL-like"/>
    <property type="match status" value="1"/>
</dbReference>
<dbReference type="Proteomes" id="UP000192468">
    <property type="component" value="Unassembled WGS sequence"/>
</dbReference>
<dbReference type="RefSeq" id="WP_084113850.1">
    <property type="nucleotide sequence ID" value="NZ_FWXH01000002.1"/>
</dbReference>
<dbReference type="SUPFAM" id="SSF51569">
    <property type="entry name" value="Aldolase"/>
    <property type="match status" value="1"/>
</dbReference>
<evidence type="ECO:0000313" key="11">
    <source>
        <dbReference type="EMBL" id="SMC18842.1"/>
    </source>
</evidence>
<dbReference type="PANTHER" id="PTHR43538">
    <property type="entry name" value="ALPHA-IPM SYNTHASE/HOMOCITRATE SYNTHASE"/>
    <property type="match status" value="1"/>
</dbReference>
<dbReference type="CDD" id="cd07941">
    <property type="entry name" value="DRE_TIM_LeuA3"/>
    <property type="match status" value="1"/>
</dbReference>
<dbReference type="InterPro" id="IPR036230">
    <property type="entry name" value="LeuA_allosteric_dom_sf"/>
</dbReference>
<keyword evidence="4" id="KW-0412">Isoleucine biosynthesis</keyword>
<keyword evidence="6" id="KW-0100">Branched-chain amino acid biosynthesis</keyword>
<keyword evidence="5 9" id="KW-0808">Transferase</keyword>
<evidence type="ECO:0000256" key="3">
    <source>
        <dbReference type="ARBA" id="ARBA00022605"/>
    </source>
</evidence>
<dbReference type="PROSITE" id="PS00816">
    <property type="entry name" value="AIPM_HOMOCIT_SYNTH_2"/>
    <property type="match status" value="1"/>
</dbReference>
<protein>
    <recommendedName>
        <fullName evidence="8">Citramalate synthase</fullName>
        <ecNumber evidence="8">2.3.3.21</ecNumber>
    </recommendedName>
</protein>
<dbReference type="Pfam" id="PF22617">
    <property type="entry name" value="HCS_D2"/>
    <property type="match status" value="1"/>
</dbReference>
<gene>
    <name evidence="11" type="ORF">SAMN02745134_00678</name>
</gene>
<keyword evidence="3" id="KW-0028">Amino-acid biosynthesis</keyword>
<dbReference type="PANTHER" id="PTHR43538:SF1">
    <property type="entry name" value="(R)-CITRAMALATE SYNTHASE"/>
    <property type="match status" value="1"/>
</dbReference>
<dbReference type="InterPro" id="IPR002034">
    <property type="entry name" value="AIPM/Hcit_synth_CS"/>
</dbReference>
<feature type="domain" description="Pyruvate carboxyltransferase" evidence="10">
    <location>
        <begin position="4"/>
        <end position="267"/>
    </location>
</feature>
<evidence type="ECO:0000256" key="7">
    <source>
        <dbReference type="ARBA" id="ARBA00048263"/>
    </source>
</evidence>
<reference evidence="11 12" key="1">
    <citation type="submission" date="2017-04" db="EMBL/GenBank/DDBJ databases">
        <authorList>
            <person name="Afonso C.L."/>
            <person name="Miller P.J."/>
            <person name="Scott M.A."/>
            <person name="Spackman E."/>
            <person name="Goraichik I."/>
            <person name="Dimitrov K.M."/>
            <person name="Suarez D.L."/>
            <person name="Swayne D.E."/>
        </authorList>
    </citation>
    <scope>NUCLEOTIDE SEQUENCE [LARGE SCALE GENOMIC DNA]</scope>
    <source>
        <strain evidence="11 12">DSM 12555</strain>
    </source>
</reference>
<name>A0A1W1X4K7_9CLOT</name>
<evidence type="ECO:0000256" key="6">
    <source>
        <dbReference type="ARBA" id="ARBA00023304"/>
    </source>
</evidence>
<evidence type="ECO:0000259" key="10">
    <source>
        <dbReference type="PROSITE" id="PS50991"/>
    </source>
</evidence>
<proteinExistence type="inferred from homology"/>
<dbReference type="NCBIfam" id="TIGR00977">
    <property type="entry name" value="citramal_synth"/>
    <property type="match status" value="1"/>
</dbReference>
<dbReference type="Gene3D" id="3.30.160.270">
    <property type="match status" value="1"/>
</dbReference>
<comment type="catalytic activity">
    <reaction evidence="7">
        <text>pyruvate + acetyl-CoA + H2O = (3R)-citramalate + CoA + H(+)</text>
        <dbReference type="Rhea" id="RHEA:19045"/>
        <dbReference type="ChEBI" id="CHEBI:15361"/>
        <dbReference type="ChEBI" id="CHEBI:15377"/>
        <dbReference type="ChEBI" id="CHEBI:15378"/>
        <dbReference type="ChEBI" id="CHEBI:30934"/>
        <dbReference type="ChEBI" id="CHEBI:57287"/>
        <dbReference type="ChEBI" id="CHEBI:57288"/>
        <dbReference type="EC" id="2.3.3.21"/>
    </reaction>
</comment>
<dbReference type="AlphaFoldDB" id="A0A1W1X4K7"/>
<evidence type="ECO:0000256" key="9">
    <source>
        <dbReference type="RuleBase" id="RU003523"/>
    </source>
</evidence>
<dbReference type="InterPro" id="IPR000891">
    <property type="entry name" value="PYR_CT"/>
</dbReference>